<evidence type="ECO:0000313" key="2">
    <source>
        <dbReference type="Proteomes" id="UP000036166"/>
    </source>
</evidence>
<sequence length="61" mass="7124">MKYKVGDIVPYRNTRSNIKHAKIISFETVDNGKIWFWGIDTVTGAKVWYPVHQSEKLDLQT</sequence>
<protein>
    <submittedName>
        <fullName evidence="1">Uncharacterized protein</fullName>
    </submittedName>
</protein>
<dbReference type="PATRIC" id="fig|328812.4.peg.2943"/>
<reference evidence="1 2" key="1">
    <citation type="submission" date="2015-06" db="EMBL/GenBank/DDBJ databases">
        <title>Draft Genome Sequence of Parabacteroides goldsteinii with Putative Novel Metallo-Beta-Lactamases Isolated from a Blood Culture from a Human Patient.</title>
        <authorList>
            <person name="Krogh T.J."/>
            <person name="Agergaard C.N."/>
            <person name="Moller-Jensen J."/>
            <person name="Justesen U.S."/>
        </authorList>
    </citation>
    <scope>NUCLEOTIDE SEQUENCE [LARGE SCALE GENOMIC DNA]</scope>
    <source>
        <strain evidence="1 2">910340</strain>
    </source>
</reference>
<dbReference type="AlphaFoldDB" id="A0A0J6FGF2"/>
<organism evidence="1 2">
    <name type="scientific">Parabacteroides goldsteinii</name>
    <dbReference type="NCBI Taxonomy" id="328812"/>
    <lineage>
        <taxon>Bacteria</taxon>
        <taxon>Pseudomonadati</taxon>
        <taxon>Bacteroidota</taxon>
        <taxon>Bacteroidia</taxon>
        <taxon>Bacteroidales</taxon>
        <taxon>Tannerellaceae</taxon>
        <taxon>Parabacteroides</taxon>
    </lineage>
</organism>
<dbReference type="RefSeq" id="WP_048315497.1">
    <property type="nucleotide sequence ID" value="NZ_LFJV01000033.1"/>
</dbReference>
<dbReference type="EMBL" id="LFJV01000033">
    <property type="protein sequence ID" value="KMM33577.1"/>
    <property type="molecule type" value="Genomic_DNA"/>
</dbReference>
<name>A0A0J6FGF2_9BACT</name>
<comment type="caution">
    <text evidence="1">The sequence shown here is derived from an EMBL/GenBank/DDBJ whole genome shotgun (WGS) entry which is preliminary data.</text>
</comment>
<accession>A0A0J6FGF2</accession>
<dbReference type="Proteomes" id="UP000036166">
    <property type="component" value="Unassembled WGS sequence"/>
</dbReference>
<evidence type="ECO:0000313" key="1">
    <source>
        <dbReference type="EMBL" id="KMM33577.1"/>
    </source>
</evidence>
<gene>
    <name evidence="1" type="ORF">ACM15_11180</name>
</gene>
<proteinExistence type="predicted"/>